<feature type="transmembrane region" description="Helical" evidence="2">
    <location>
        <begin position="6"/>
        <end position="25"/>
    </location>
</feature>
<evidence type="ECO:0000256" key="1">
    <source>
        <dbReference type="SAM" id="MobiDB-lite"/>
    </source>
</evidence>
<accession>A0ABV9Q2E0</accession>
<name>A0ABV9Q2E0_9BACL</name>
<feature type="region of interest" description="Disordered" evidence="1">
    <location>
        <begin position="32"/>
        <end position="64"/>
    </location>
</feature>
<sequence length="197" mass="20457">MKTKTIWIWAFLFGILASGALYATLSKKNTQLSSNTDTQSDADKKAADNSKKNPGNGQTTGLKDGGLANLSLAQGKRAMSIAVNEVQGVSGFITPGAYVDVVVMVPPPQGENASAQILLQNVKVLAVGQLNATPENGSKGSLYRTVTLEVLPSEGSALAFAAQKGAVSLMLRPPGDTAGTPPSHITLEQLNKGVIPR</sequence>
<evidence type="ECO:0000313" key="4">
    <source>
        <dbReference type="EMBL" id="MFC4767938.1"/>
    </source>
</evidence>
<organism evidence="4 5">
    <name type="scientific">Effusibacillus consociatus</name>
    <dbReference type="NCBI Taxonomy" id="1117041"/>
    <lineage>
        <taxon>Bacteria</taxon>
        <taxon>Bacillati</taxon>
        <taxon>Bacillota</taxon>
        <taxon>Bacilli</taxon>
        <taxon>Bacillales</taxon>
        <taxon>Alicyclobacillaceae</taxon>
        <taxon>Effusibacillus</taxon>
    </lineage>
</organism>
<dbReference type="Pfam" id="PF16976">
    <property type="entry name" value="RcpC"/>
    <property type="match status" value="1"/>
</dbReference>
<gene>
    <name evidence="4" type="primary">cpaB</name>
    <name evidence="4" type="ORF">ACFO8Q_11295</name>
</gene>
<feature type="compositionally biased region" description="Basic and acidic residues" evidence="1">
    <location>
        <begin position="41"/>
        <end position="51"/>
    </location>
</feature>
<feature type="domain" description="Flp pilus assembly protein RcpC/CpaB" evidence="3">
    <location>
        <begin position="71"/>
        <end position="172"/>
    </location>
</feature>
<dbReference type="NCBIfam" id="TIGR03177">
    <property type="entry name" value="pilus_cpaB"/>
    <property type="match status" value="1"/>
</dbReference>
<keyword evidence="2" id="KW-1133">Transmembrane helix</keyword>
<dbReference type="InterPro" id="IPR017592">
    <property type="entry name" value="Pilus_assmbl_Flp-typ_CpaB"/>
</dbReference>
<evidence type="ECO:0000259" key="3">
    <source>
        <dbReference type="Pfam" id="PF16976"/>
    </source>
</evidence>
<dbReference type="EMBL" id="JBHSHC010000093">
    <property type="protein sequence ID" value="MFC4767938.1"/>
    <property type="molecule type" value="Genomic_DNA"/>
</dbReference>
<keyword evidence="5" id="KW-1185">Reference proteome</keyword>
<dbReference type="InterPro" id="IPR031571">
    <property type="entry name" value="RcpC_dom"/>
</dbReference>
<keyword evidence="2" id="KW-0812">Transmembrane</keyword>
<protein>
    <submittedName>
        <fullName evidence="4">Flp pilus assembly protein CpaB</fullName>
    </submittedName>
</protein>
<dbReference type="RefSeq" id="WP_380025858.1">
    <property type="nucleotide sequence ID" value="NZ_JBHSHC010000093.1"/>
</dbReference>
<evidence type="ECO:0000256" key="2">
    <source>
        <dbReference type="SAM" id="Phobius"/>
    </source>
</evidence>
<reference evidence="5" key="1">
    <citation type="journal article" date="2019" name="Int. J. Syst. Evol. Microbiol.">
        <title>The Global Catalogue of Microorganisms (GCM) 10K type strain sequencing project: providing services to taxonomists for standard genome sequencing and annotation.</title>
        <authorList>
            <consortium name="The Broad Institute Genomics Platform"/>
            <consortium name="The Broad Institute Genome Sequencing Center for Infectious Disease"/>
            <person name="Wu L."/>
            <person name="Ma J."/>
        </authorList>
    </citation>
    <scope>NUCLEOTIDE SEQUENCE [LARGE SCALE GENOMIC DNA]</scope>
    <source>
        <strain evidence="5">WYCCWR 12678</strain>
    </source>
</reference>
<keyword evidence="2" id="KW-0472">Membrane</keyword>
<evidence type="ECO:0000313" key="5">
    <source>
        <dbReference type="Proteomes" id="UP001596002"/>
    </source>
</evidence>
<comment type="caution">
    <text evidence="4">The sequence shown here is derived from an EMBL/GenBank/DDBJ whole genome shotgun (WGS) entry which is preliminary data.</text>
</comment>
<proteinExistence type="predicted"/>
<dbReference type="Proteomes" id="UP001596002">
    <property type="component" value="Unassembled WGS sequence"/>
</dbReference>